<gene>
    <name evidence="2" type="ORF">C6P11_07020</name>
</gene>
<feature type="transmembrane region" description="Helical" evidence="1">
    <location>
        <begin position="36"/>
        <end position="54"/>
    </location>
</feature>
<accession>A0A4Z0RZD3</accession>
<keyword evidence="1" id="KW-0812">Transmembrane</keyword>
<evidence type="ECO:0000256" key="1">
    <source>
        <dbReference type="SAM" id="Phobius"/>
    </source>
</evidence>
<evidence type="ECO:0000313" key="2">
    <source>
        <dbReference type="EMBL" id="TGE71976.1"/>
    </source>
</evidence>
<dbReference type="Proteomes" id="UP000297646">
    <property type="component" value="Unassembled WGS sequence"/>
</dbReference>
<evidence type="ECO:0000313" key="3">
    <source>
        <dbReference type="Proteomes" id="UP000297646"/>
    </source>
</evidence>
<dbReference type="AlphaFoldDB" id="A0A4Z0RZD3"/>
<feature type="transmembrane region" description="Helical" evidence="1">
    <location>
        <begin position="12"/>
        <end position="30"/>
    </location>
</feature>
<comment type="caution">
    <text evidence="2">The sequence shown here is derived from an EMBL/GenBank/DDBJ whole genome shotgun (WGS) entry which is preliminary data.</text>
</comment>
<protein>
    <submittedName>
        <fullName evidence="2">Uncharacterized protein</fullName>
    </submittedName>
</protein>
<dbReference type="EMBL" id="PVSN01000047">
    <property type="protein sequence ID" value="TGE71976.1"/>
    <property type="molecule type" value="Genomic_DNA"/>
</dbReference>
<keyword evidence="1" id="KW-1133">Transmembrane helix</keyword>
<dbReference type="OrthoDB" id="2147166at2"/>
<organism evidence="2 3">
    <name type="scientific">Weissella confusa</name>
    <name type="common">Lactobacillus confusus</name>
    <dbReference type="NCBI Taxonomy" id="1583"/>
    <lineage>
        <taxon>Bacteria</taxon>
        <taxon>Bacillati</taxon>
        <taxon>Bacillota</taxon>
        <taxon>Bacilli</taxon>
        <taxon>Lactobacillales</taxon>
        <taxon>Lactobacillaceae</taxon>
        <taxon>Weissella</taxon>
    </lineage>
</organism>
<proteinExistence type="predicted"/>
<keyword evidence="1" id="KW-0472">Membrane</keyword>
<sequence length="76" mass="8854">MMIWHNKWVRWVWYNLTGILFVLYLLHYTAPVLNTWSVVVLLVGMAAVSVFMFVSEYMRLNPVSAETSEEADDQGN</sequence>
<dbReference type="RefSeq" id="WP_135519830.1">
    <property type="nucleotide sequence ID" value="NZ_PVSN01000047.1"/>
</dbReference>
<name>A0A4Z0RZD3_WEICO</name>
<reference evidence="2 3" key="1">
    <citation type="submission" date="2018-03" db="EMBL/GenBank/DDBJ databases">
        <title>Genome sequencing of Weissella confusa isolates.</title>
        <authorList>
            <person name="Kajala I."/>
            <person name="Baruah R."/>
            <person name="Bergsveinson J."/>
            <person name="Juvonen R."/>
            <person name="Ziola B."/>
        </authorList>
    </citation>
    <scope>NUCLEOTIDE SEQUENCE [LARGE SCALE GENOMIC DNA]</scope>
    <source>
        <strain evidence="2 3">VTT E-062653</strain>
    </source>
</reference>